<comment type="caution">
    <text evidence="7">The sequence shown here is derived from an EMBL/GenBank/DDBJ whole genome shotgun (WGS) entry which is preliminary data.</text>
</comment>
<dbReference type="OrthoDB" id="430207at2759"/>
<evidence type="ECO:0000313" key="8">
    <source>
        <dbReference type="Proteomes" id="UP000222788"/>
    </source>
</evidence>
<dbReference type="GO" id="GO:0005739">
    <property type="term" value="C:mitochondrion"/>
    <property type="evidence" value="ECO:0007669"/>
    <property type="project" value="TreeGrafter"/>
</dbReference>
<feature type="region of interest" description="Disordered" evidence="6">
    <location>
        <begin position="68"/>
        <end position="102"/>
    </location>
</feature>
<keyword evidence="3" id="KW-0812">Transmembrane</keyword>
<comment type="subcellular location">
    <subcellularLocation>
        <location evidence="1">Membrane</location>
        <topology evidence="1">Multi-pass membrane protein</topology>
    </subcellularLocation>
</comment>
<evidence type="ECO:0000313" key="7">
    <source>
        <dbReference type="EMBL" id="PHH52834.1"/>
    </source>
</evidence>
<sequence>MATLLFRHGLRPLRLAIRPLHQQQPHQPHTYPPPSQLHLSLHSQIQAHLQAHLQTWALQVRCQSTSTASSANVRGQAQDVAGQKTARSTQQQQQQQQQHQQCEAELDADLDACSSASAKTVQAQVVNASAAKSDVSPASSSSTPSASAPETAQVQDKPPITPATDVVRFPILQRLGPLTEVVKAYGRQQRKRPWTTQLWTALVIYFCADVLAQSISGQQYDPVRTGRNLIIGFCMAIPSYEWLIFLGNHFNYRSRLVSLAVKVFIAQAFFTPFFNTYFFSMQALLSGASWSDIVAHVKATVPTSCLNSCKVWPTVTAFSFAFLAPEYRNVFNGLVAIFWQAYLSFLNRSAQEDVEKAEAGLCDKTLRVANVDPLVTKNGPTQADLVDKLAEELTEEDVEAA</sequence>
<dbReference type="AlphaFoldDB" id="A0A2C5X4M9"/>
<dbReference type="Pfam" id="PF04117">
    <property type="entry name" value="Mpv17_PMP22"/>
    <property type="match status" value="1"/>
</dbReference>
<evidence type="ECO:0000256" key="5">
    <source>
        <dbReference type="ARBA" id="ARBA00023136"/>
    </source>
</evidence>
<gene>
    <name evidence="7" type="ORF">CFIMG_004969RA</name>
</gene>
<feature type="compositionally biased region" description="Low complexity" evidence="6">
    <location>
        <begin position="90"/>
        <end position="102"/>
    </location>
</feature>
<reference evidence="7 8" key="1">
    <citation type="journal article" date="2013" name="Fungal Biol.">
        <title>Analysis of microsatellite markers in the genome of the plant pathogen Ceratocystis fimbriata.</title>
        <authorList>
            <person name="Simpson M.C."/>
            <person name="Wilken P.M."/>
            <person name="Coetzee M.P."/>
            <person name="Wingfield M.J."/>
            <person name="Wingfield B.D."/>
        </authorList>
    </citation>
    <scope>NUCLEOTIDE SEQUENCE [LARGE SCALE GENOMIC DNA]</scope>
    <source>
        <strain evidence="7 8">CBS 114723</strain>
    </source>
</reference>
<dbReference type="InterPro" id="IPR007248">
    <property type="entry name" value="Mpv17_PMP22"/>
</dbReference>
<evidence type="ECO:0000256" key="3">
    <source>
        <dbReference type="ARBA" id="ARBA00022692"/>
    </source>
</evidence>
<dbReference type="EMBL" id="APWK03000056">
    <property type="protein sequence ID" value="PHH52834.1"/>
    <property type="molecule type" value="Genomic_DNA"/>
</dbReference>
<feature type="region of interest" description="Disordered" evidence="6">
    <location>
        <begin position="130"/>
        <end position="161"/>
    </location>
</feature>
<evidence type="ECO:0000256" key="2">
    <source>
        <dbReference type="ARBA" id="ARBA00006824"/>
    </source>
</evidence>
<protein>
    <recommendedName>
        <fullName evidence="9">PXMP2/4 family protein 4</fullName>
    </recommendedName>
</protein>
<evidence type="ECO:0000256" key="6">
    <source>
        <dbReference type="SAM" id="MobiDB-lite"/>
    </source>
</evidence>
<dbReference type="Proteomes" id="UP000222788">
    <property type="component" value="Unassembled WGS sequence"/>
</dbReference>
<dbReference type="PANTHER" id="PTHR11266:SF113">
    <property type="entry name" value="MEMBRANE PROTEIN, MPV17_PMP22 FAMILY, PUTATIVE (AFU_ORTHOLOGUE AFUA_1G13840)-RELATED"/>
    <property type="match status" value="1"/>
</dbReference>
<proteinExistence type="inferred from homology"/>
<evidence type="ECO:0000256" key="1">
    <source>
        <dbReference type="ARBA" id="ARBA00004141"/>
    </source>
</evidence>
<evidence type="ECO:0008006" key="9">
    <source>
        <dbReference type="Google" id="ProtNLM"/>
    </source>
</evidence>
<evidence type="ECO:0000256" key="4">
    <source>
        <dbReference type="ARBA" id="ARBA00022989"/>
    </source>
</evidence>
<organism evidence="7 8">
    <name type="scientific">Ceratocystis fimbriata CBS 114723</name>
    <dbReference type="NCBI Taxonomy" id="1035309"/>
    <lineage>
        <taxon>Eukaryota</taxon>
        <taxon>Fungi</taxon>
        <taxon>Dikarya</taxon>
        <taxon>Ascomycota</taxon>
        <taxon>Pezizomycotina</taxon>
        <taxon>Sordariomycetes</taxon>
        <taxon>Hypocreomycetidae</taxon>
        <taxon>Microascales</taxon>
        <taxon>Ceratocystidaceae</taxon>
        <taxon>Ceratocystis</taxon>
    </lineage>
</organism>
<dbReference type="STRING" id="1035309.A0A2C5X4M9"/>
<comment type="similarity">
    <text evidence="2">Belongs to the peroxisomal membrane protein PXMP2/4 family.</text>
</comment>
<dbReference type="PANTHER" id="PTHR11266">
    <property type="entry name" value="PEROXISOMAL MEMBRANE PROTEIN 2, PXMP2 MPV17"/>
    <property type="match status" value="1"/>
</dbReference>
<feature type="compositionally biased region" description="Low complexity" evidence="6">
    <location>
        <begin position="130"/>
        <end position="149"/>
    </location>
</feature>
<reference evidence="7 8" key="2">
    <citation type="journal article" date="2013" name="IMA Fungus">
        <title>IMA Genome-F 1: Ceratocystis fimbriata: Draft nuclear genome sequence for the plant pathogen, Ceratocystis fimbriata.</title>
        <authorList>
            <person name="Wilken P.M."/>
            <person name="Steenkamp E.T."/>
            <person name="Wingfield M.J."/>
            <person name="de Beer Z.W."/>
            <person name="Wingfield B.D."/>
        </authorList>
    </citation>
    <scope>NUCLEOTIDE SEQUENCE [LARGE SCALE GENOMIC DNA]</scope>
    <source>
        <strain evidence="7 8">CBS 114723</strain>
    </source>
</reference>
<accession>A0A2C5X4M9</accession>
<dbReference type="GO" id="GO:0016020">
    <property type="term" value="C:membrane"/>
    <property type="evidence" value="ECO:0007669"/>
    <property type="project" value="UniProtKB-SubCell"/>
</dbReference>
<keyword evidence="5" id="KW-0472">Membrane</keyword>
<keyword evidence="8" id="KW-1185">Reference proteome</keyword>
<name>A0A2C5X4M9_9PEZI</name>
<keyword evidence="4" id="KW-1133">Transmembrane helix</keyword>